<evidence type="ECO:0000313" key="5">
    <source>
        <dbReference type="Proteomes" id="UP000321367"/>
    </source>
</evidence>
<dbReference type="PANTHER" id="PTHR43798">
    <property type="entry name" value="MONOACYLGLYCEROL LIPASE"/>
    <property type="match status" value="1"/>
</dbReference>
<dbReference type="InterPro" id="IPR000073">
    <property type="entry name" value="AB_hydrolase_1"/>
</dbReference>
<accession>A0A5C6ZV12</accession>
<keyword evidence="5" id="KW-1185">Reference proteome</keyword>
<name>A0A5C6ZV12_9FLAO</name>
<dbReference type="GO" id="GO:0016020">
    <property type="term" value="C:membrane"/>
    <property type="evidence" value="ECO:0007669"/>
    <property type="project" value="TreeGrafter"/>
</dbReference>
<feature type="signal peptide" evidence="2">
    <location>
        <begin position="1"/>
        <end position="23"/>
    </location>
</feature>
<dbReference type="Pfam" id="PF00561">
    <property type="entry name" value="Abhydrolase_1"/>
    <property type="match status" value="1"/>
</dbReference>
<dbReference type="EMBL" id="VORY01000018">
    <property type="protein sequence ID" value="TXD92685.1"/>
    <property type="molecule type" value="Genomic_DNA"/>
</dbReference>
<dbReference type="SUPFAM" id="SSF53474">
    <property type="entry name" value="alpha/beta-Hydrolases"/>
    <property type="match status" value="1"/>
</dbReference>
<protein>
    <submittedName>
        <fullName evidence="4">Alpha/beta hydrolase</fullName>
    </submittedName>
</protein>
<dbReference type="OrthoDB" id="7172093at2"/>
<dbReference type="RefSeq" id="WP_146933575.1">
    <property type="nucleotide sequence ID" value="NZ_CBCSHZ010000021.1"/>
</dbReference>
<keyword evidence="2" id="KW-0732">Signal</keyword>
<gene>
    <name evidence="4" type="ORF">ES724_12970</name>
</gene>
<dbReference type="Proteomes" id="UP000321367">
    <property type="component" value="Unassembled WGS sequence"/>
</dbReference>
<keyword evidence="1 4" id="KW-0378">Hydrolase</keyword>
<dbReference type="PANTHER" id="PTHR43798:SF31">
    <property type="entry name" value="AB HYDROLASE SUPERFAMILY PROTEIN YCLE"/>
    <property type="match status" value="1"/>
</dbReference>
<dbReference type="InterPro" id="IPR050266">
    <property type="entry name" value="AB_hydrolase_sf"/>
</dbReference>
<evidence type="ECO:0000256" key="2">
    <source>
        <dbReference type="SAM" id="SignalP"/>
    </source>
</evidence>
<evidence type="ECO:0000259" key="3">
    <source>
        <dbReference type="Pfam" id="PF00561"/>
    </source>
</evidence>
<organism evidence="4 5">
    <name type="scientific">Gillisia hiemivivida</name>
    <dbReference type="NCBI Taxonomy" id="291190"/>
    <lineage>
        <taxon>Bacteria</taxon>
        <taxon>Pseudomonadati</taxon>
        <taxon>Bacteroidota</taxon>
        <taxon>Flavobacteriia</taxon>
        <taxon>Flavobacteriales</taxon>
        <taxon>Flavobacteriaceae</taxon>
        <taxon>Gillisia</taxon>
    </lineage>
</organism>
<feature type="chain" id="PRO_5023010028" evidence="2">
    <location>
        <begin position="24"/>
        <end position="280"/>
    </location>
</feature>
<proteinExistence type="predicted"/>
<evidence type="ECO:0000313" key="4">
    <source>
        <dbReference type="EMBL" id="TXD92685.1"/>
    </source>
</evidence>
<dbReference type="Gene3D" id="3.40.50.1820">
    <property type="entry name" value="alpha/beta hydrolase"/>
    <property type="match status" value="1"/>
</dbReference>
<feature type="domain" description="AB hydrolase-1" evidence="3">
    <location>
        <begin position="35"/>
        <end position="138"/>
    </location>
</feature>
<reference evidence="4 5" key="1">
    <citation type="submission" date="2019-08" db="EMBL/GenBank/DDBJ databases">
        <title>Genome sequence of Gillisia hiemivivida IC154 (type strain).</title>
        <authorList>
            <person name="Bowman J.P."/>
        </authorList>
    </citation>
    <scope>NUCLEOTIDE SEQUENCE [LARGE SCALE GENOMIC DNA]</scope>
    <source>
        <strain evidence="4 5">IC154</strain>
    </source>
</reference>
<dbReference type="InterPro" id="IPR029058">
    <property type="entry name" value="AB_hydrolase_fold"/>
</dbReference>
<comment type="caution">
    <text evidence="4">The sequence shown here is derived from an EMBL/GenBank/DDBJ whole genome shotgun (WGS) entry which is preliminary data.</text>
</comment>
<evidence type="ECO:0000256" key="1">
    <source>
        <dbReference type="ARBA" id="ARBA00022801"/>
    </source>
</evidence>
<sequence>MKTFKILCLVLVVSLTQSIQSQEAFQVEVSGTGQPVLLFPGFTSTGEVFNNISETLAKNHEVHTFTFAGFGGVAAIEKPWFPKIKKAVETYISENDLKNPIVIGHSMGGTLGLWLAADHPKLFSKLIIIDALPAMGALMIPNYNSDNMVYDNPYNQQMLEMNDEGFEKMATQMATSMSNNKEKHQQLKDWIIETDRKTYVYGYTDLLKLDLREDLSKIETPVVLLGATYPYGKEVAEKNYKDQYENLKNYSLRFAEGSGHFIMYDAPIWFAEQIKSELDL</sequence>
<dbReference type="GO" id="GO:0016787">
    <property type="term" value="F:hydrolase activity"/>
    <property type="evidence" value="ECO:0007669"/>
    <property type="project" value="UniProtKB-KW"/>
</dbReference>
<dbReference type="AlphaFoldDB" id="A0A5C6ZV12"/>